<keyword evidence="1" id="KW-0472">Membrane</keyword>
<keyword evidence="3" id="KW-1185">Reference proteome</keyword>
<feature type="transmembrane region" description="Helical" evidence="1">
    <location>
        <begin position="6"/>
        <end position="25"/>
    </location>
</feature>
<organism evidence="2 3">
    <name type="scientific">Geosporobacter ferrireducens</name>
    <dbReference type="NCBI Taxonomy" id="1424294"/>
    <lineage>
        <taxon>Bacteria</taxon>
        <taxon>Bacillati</taxon>
        <taxon>Bacillota</taxon>
        <taxon>Clostridia</taxon>
        <taxon>Peptostreptococcales</taxon>
        <taxon>Thermotaleaceae</taxon>
        <taxon>Geosporobacter</taxon>
    </lineage>
</organism>
<accession>A0A1D8GIA7</accession>
<gene>
    <name evidence="2" type="ORF">Gferi_14305</name>
</gene>
<dbReference type="OrthoDB" id="9888928at2"/>
<keyword evidence="1" id="KW-0812">Transmembrane</keyword>
<dbReference type="EMBL" id="CP017269">
    <property type="protein sequence ID" value="AOT70641.1"/>
    <property type="molecule type" value="Genomic_DNA"/>
</dbReference>
<dbReference type="RefSeq" id="WP_069977613.1">
    <property type="nucleotide sequence ID" value="NZ_CP017269.1"/>
</dbReference>
<evidence type="ECO:0000313" key="3">
    <source>
        <dbReference type="Proteomes" id="UP000095743"/>
    </source>
</evidence>
<evidence type="ECO:0000256" key="1">
    <source>
        <dbReference type="SAM" id="Phobius"/>
    </source>
</evidence>
<protein>
    <submittedName>
        <fullName evidence="2">Uncharacterized protein</fullName>
    </submittedName>
</protein>
<keyword evidence="1" id="KW-1133">Transmembrane helix</keyword>
<sequence length="157" mass="18126">MKQKKYLYIVITIIVISIIITAAYLNDKRIYGKIYNLIDEEQINITSSTYTENNKVVAEIKASDNATYIKVNDVGHIVDNNKLFKILTKYKCKKSKSNYFPYTTGDVIAEISIHQNNKPKHIILGNFNIWYETSDKVAYDIIDGDKLLQEILLLVEK</sequence>
<dbReference type="Proteomes" id="UP000095743">
    <property type="component" value="Chromosome"/>
</dbReference>
<dbReference type="AlphaFoldDB" id="A0A1D8GIA7"/>
<dbReference type="KEGG" id="gfe:Gferi_14305"/>
<proteinExistence type="predicted"/>
<evidence type="ECO:0000313" key="2">
    <source>
        <dbReference type="EMBL" id="AOT70641.1"/>
    </source>
</evidence>
<reference evidence="2 3" key="1">
    <citation type="submission" date="2016-09" db="EMBL/GenBank/DDBJ databases">
        <title>Genomic analysis reveals versatility of anaerobic energy metabolism of Geosporobacter ferrireducens IRF9 of phylum Firmicutes.</title>
        <authorList>
            <person name="Kim S.-J."/>
        </authorList>
    </citation>
    <scope>NUCLEOTIDE SEQUENCE [LARGE SCALE GENOMIC DNA]</scope>
    <source>
        <strain evidence="2 3">IRF9</strain>
    </source>
</reference>
<name>A0A1D8GIA7_9FIRM</name>